<dbReference type="InterPro" id="IPR000073">
    <property type="entry name" value="AB_hydrolase_1"/>
</dbReference>
<dbReference type="RefSeq" id="WP_344417695.1">
    <property type="nucleotide sequence ID" value="NZ_BAAANN010000010.1"/>
</dbReference>
<name>A0ABN2QR58_9PSEU</name>
<sequence>MTTGSAGPLIISLRDGRKVQYEVYGDPAGSPVLWFHGGGSSRLEGAILHVPANHHGLRLIALDRPGVGGSDPHPNRSVRGYATDIAEILDELSIERASVGGLSNGGMYAMAVASQLPDRVHRVVPVNPAIPVADTAARAALSRKTRMIYGVLERNPQRFVRAVEQPSSRGWLIATLSRFGNPDAHLFADPERAAMLAALRSEAARQPHSGGLAQELALGVGDWGFDHRAVTTPVFLLCGEKDSGLGYAKVWAGELPQGHLSLVPGGHMGIFAPAVARRVTELLRGSW</sequence>
<dbReference type="Proteomes" id="UP001501116">
    <property type="component" value="Unassembled WGS sequence"/>
</dbReference>
<dbReference type="EMBL" id="BAAANN010000010">
    <property type="protein sequence ID" value="GAA1956668.1"/>
    <property type="molecule type" value="Genomic_DNA"/>
</dbReference>
<dbReference type="GO" id="GO:0016787">
    <property type="term" value="F:hydrolase activity"/>
    <property type="evidence" value="ECO:0007669"/>
    <property type="project" value="UniProtKB-KW"/>
</dbReference>
<dbReference type="Gene3D" id="3.40.50.1820">
    <property type="entry name" value="alpha/beta hydrolase"/>
    <property type="match status" value="1"/>
</dbReference>
<organism evidence="2 3">
    <name type="scientific">Amycolatopsis minnesotensis</name>
    <dbReference type="NCBI Taxonomy" id="337894"/>
    <lineage>
        <taxon>Bacteria</taxon>
        <taxon>Bacillati</taxon>
        <taxon>Actinomycetota</taxon>
        <taxon>Actinomycetes</taxon>
        <taxon>Pseudonocardiales</taxon>
        <taxon>Pseudonocardiaceae</taxon>
        <taxon>Amycolatopsis</taxon>
    </lineage>
</organism>
<proteinExistence type="predicted"/>
<reference evidence="2 3" key="1">
    <citation type="journal article" date="2019" name="Int. J. Syst. Evol. Microbiol.">
        <title>The Global Catalogue of Microorganisms (GCM) 10K type strain sequencing project: providing services to taxonomists for standard genome sequencing and annotation.</title>
        <authorList>
            <consortium name="The Broad Institute Genomics Platform"/>
            <consortium name="The Broad Institute Genome Sequencing Center for Infectious Disease"/>
            <person name="Wu L."/>
            <person name="Ma J."/>
        </authorList>
    </citation>
    <scope>NUCLEOTIDE SEQUENCE [LARGE SCALE GENOMIC DNA]</scope>
    <source>
        <strain evidence="2 3">JCM 14545</strain>
    </source>
</reference>
<dbReference type="PRINTS" id="PR00111">
    <property type="entry name" value="ABHYDROLASE"/>
</dbReference>
<feature type="domain" description="AB hydrolase-1" evidence="1">
    <location>
        <begin position="31"/>
        <end position="271"/>
    </location>
</feature>
<gene>
    <name evidence="2" type="ORF">GCM10009754_28280</name>
</gene>
<dbReference type="PANTHER" id="PTHR45763:SF46">
    <property type="entry name" value="AB HYDROLASE-1 DOMAIN-CONTAINING PROTEIN"/>
    <property type="match status" value="1"/>
</dbReference>
<evidence type="ECO:0000313" key="3">
    <source>
        <dbReference type="Proteomes" id="UP001501116"/>
    </source>
</evidence>
<dbReference type="SUPFAM" id="SSF53474">
    <property type="entry name" value="alpha/beta-Hydrolases"/>
    <property type="match status" value="1"/>
</dbReference>
<keyword evidence="3" id="KW-1185">Reference proteome</keyword>
<keyword evidence="2" id="KW-0378">Hydrolase</keyword>
<comment type="caution">
    <text evidence="2">The sequence shown here is derived from an EMBL/GenBank/DDBJ whole genome shotgun (WGS) entry which is preliminary data.</text>
</comment>
<accession>A0ABN2QR58</accession>
<dbReference type="Pfam" id="PF00561">
    <property type="entry name" value="Abhydrolase_1"/>
    <property type="match status" value="1"/>
</dbReference>
<dbReference type="PANTHER" id="PTHR45763">
    <property type="entry name" value="HYDROLASE, ALPHA/BETA FOLD FAMILY PROTEIN, EXPRESSED-RELATED"/>
    <property type="match status" value="1"/>
</dbReference>
<dbReference type="InterPro" id="IPR029058">
    <property type="entry name" value="AB_hydrolase_fold"/>
</dbReference>
<evidence type="ECO:0000313" key="2">
    <source>
        <dbReference type="EMBL" id="GAA1956668.1"/>
    </source>
</evidence>
<protein>
    <submittedName>
        <fullName evidence="2">Alpha/beta hydrolase</fullName>
    </submittedName>
</protein>
<evidence type="ECO:0000259" key="1">
    <source>
        <dbReference type="Pfam" id="PF00561"/>
    </source>
</evidence>